<dbReference type="NCBIfam" id="NF002493">
    <property type="entry name" value="PRK01816.1"/>
    <property type="match status" value="1"/>
</dbReference>
<feature type="transmembrane region" description="Helical" evidence="9">
    <location>
        <begin position="66"/>
        <end position="87"/>
    </location>
</feature>
<evidence type="ECO:0000256" key="2">
    <source>
        <dbReference type="ARBA" id="ARBA00009474"/>
    </source>
</evidence>
<evidence type="ECO:0000256" key="4">
    <source>
        <dbReference type="ARBA" id="ARBA00022475"/>
    </source>
</evidence>
<keyword evidence="4" id="KW-1003">Cell membrane</keyword>
<evidence type="ECO:0000256" key="1">
    <source>
        <dbReference type="ARBA" id="ARBA00004429"/>
    </source>
</evidence>
<keyword evidence="11" id="KW-1185">Reference proteome</keyword>
<comment type="similarity">
    <text evidence="2">Belongs to the UPF0208 family.</text>
</comment>
<evidence type="ECO:0000256" key="9">
    <source>
        <dbReference type="SAM" id="Phobius"/>
    </source>
</evidence>
<evidence type="ECO:0000256" key="6">
    <source>
        <dbReference type="ARBA" id="ARBA00022692"/>
    </source>
</evidence>
<comment type="subcellular location">
    <subcellularLocation>
        <location evidence="1">Cell inner membrane</location>
        <topology evidence="1">Multi-pass membrane protein</topology>
    </subcellularLocation>
</comment>
<dbReference type="Proteomes" id="UP000014115">
    <property type="component" value="Unassembled WGS sequence"/>
</dbReference>
<dbReference type="GO" id="GO:0005886">
    <property type="term" value="C:plasma membrane"/>
    <property type="evidence" value="ECO:0007669"/>
    <property type="project" value="UniProtKB-SubCell"/>
</dbReference>
<evidence type="ECO:0000256" key="3">
    <source>
        <dbReference type="ARBA" id="ARBA00018831"/>
    </source>
</evidence>
<dbReference type="AlphaFoldDB" id="K2KFT6"/>
<keyword evidence="6 9" id="KW-0812">Transmembrane</keyword>
<keyword evidence="8 9" id="KW-0472">Membrane</keyword>
<dbReference type="PATRIC" id="fig|740709.3.peg.298"/>
<dbReference type="InterPro" id="IPR007334">
    <property type="entry name" value="UPF0208"/>
</dbReference>
<keyword evidence="7 9" id="KW-1133">Transmembrane helix</keyword>
<gene>
    <name evidence="10" type="ORF">A10D4_01487</name>
</gene>
<comment type="caution">
    <text evidence="10">The sequence shown here is derived from an EMBL/GenBank/DDBJ whole genome shotgun (WGS) entry which is preliminary data.</text>
</comment>
<sequence>MSKKPSLWVTLRLGVKYANDWPKHAVVAAFQESKVVPATRFASRWMPAIAVLNAALHWQWQGTLALAPAMMLSLFILSLPLQGYLWLGWRAAKPLPPSLRRWYQELKDKLQASGEQVPRASQGGPLYLDLARLLKQALTVLPPSEH</sequence>
<protein>
    <recommendedName>
        <fullName evidence="3">UPF0208 membrane protein YfbV</fullName>
    </recommendedName>
</protein>
<dbReference type="Pfam" id="PF04217">
    <property type="entry name" value="DUF412"/>
    <property type="match status" value="1"/>
</dbReference>
<organism evidence="10 11">
    <name type="scientific">Idiomarina xiamenensis 10-D-4</name>
    <dbReference type="NCBI Taxonomy" id="740709"/>
    <lineage>
        <taxon>Bacteria</taxon>
        <taxon>Pseudomonadati</taxon>
        <taxon>Pseudomonadota</taxon>
        <taxon>Gammaproteobacteria</taxon>
        <taxon>Alteromonadales</taxon>
        <taxon>Idiomarinaceae</taxon>
        <taxon>Idiomarina</taxon>
    </lineage>
</organism>
<evidence type="ECO:0000313" key="11">
    <source>
        <dbReference type="Proteomes" id="UP000014115"/>
    </source>
</evidence>
<evidence type="ECO:0000256" key="8">
    <source>
        <dbReference type="ARBA" id="ARBA00023136"/>
    </source>
</evidence>
<keyword evidence="5" id="KW-0997">Cell inner membrane</keyword>
<name>K2KFT6_9GAMM</name>
<dbReference type="EMBL" id="AMRG01000002">
    <property type="protein sequence ID" value="EKE86873.1"/>
    <property type="molecule type" value="Genomic_DNA"/>
</dbReference>
<reference evidence="10 11" key="1">
    <citation type="journal article" date="2012" name="J. Bacteriol.">
        <title>Genome Sequence of Idiomarina xiamenensis Type Strain 10-D-4.</title>
        <authorList>
            <person name="Lai Q."/>
            <person name="Wang L."/>
            <person name="Wang W."/>
            <person name="Shao Z."/>
        </authorList>
    </citation>
    <scope>NUCLEOTIDE SEQUENCE [LARGE SCALE GENOMIC DNA]</scope>
    <source>
        <strain evidence="10 11">10-D-4</strain>
    </source>
</reference>
<evidence type="ECO:0000256" key="5">
    <source>
        <dbReference type="ARBA" id="ARBA00022519"/>
    </source>
</evidence>
<proteinExistence type="inferred from homology"/>
<dbReference type="STRING" id="740709.A10D4_01487"/>
<dbReference type="eggNOG" id="COG3092">
    <property type="taxonomic scope" value="Bacteria"/>
</dbReference>
<evidence type="ECO:0000256" key="7">
    <source>
        <dbReference type="ARBA" id="ARBA00022989"/>
    </source>
</evidence>
<dbReference type="RefSeq" id="WP_008487266.1">
    <property type="nucleotide sequence ID" value="NZ_AMRG01000002.1"/>
</dbReference>
<evidence type="ECO:0000313" key="10">
    <source>
        <dbReference type="EMBL" id="EKE86873.1"/>
    </source>
</evidence>
<accession>K2KFT6</accession>